<dbReference type="Proteomes" id="UP001138961">
    <property type="component" value="Unassembled WGS sequence"/>
</dbReference>
<keyword evidence="3" id="KW-1185">Reference proteome</keyword>
<dbReference type="RefSeq" id="WP_226746766.1">
    <property type="nucleotide sequence ID" value="NZ_JAJATZ010000001.1"/>
</dbReference>
<proteinExistence type="predicted"/>
<protein>
    <recommendedName>
        <fullName evidence="4">Yip1 domain-containing protein</fullName>
    </recommendedName>
</protein>
<gene>
    <name evidence="2" type="ORF">LGQ03_00080</name>
</gene>
<dbReference type="EMBL" id="JAJATZ010000001">
    <property type="protein sequence ID" value="MCB5197626.1"/>
    <property type="molecule type" value="Genomic_DNA"/>
</dbReference>
<evidence type="ECO:0000313" key="3">
    <source>
        <dbReference type="Proteomes" id="UP001138961"/>
    </source>
</evidence>
<evidence type="ECO:0000256" key="1">
    <source>
        <dbReference type="SAM" id="Phobius"/>
    </source>
</evidence>
<sequence>MEISPWMKRLEEAGSTILIALGIGAVCIYSAKLHLLSNSSDFDPVSFILGWIGLASAAIIHIALICIGYLRLSIAAQALGSGGHKLIGWIAYWATPVAVLAVEFQMFGLFIEALS</sequence>
<evidence type="ECO:0008006" key="4">
    <source>
        <dbReference type="Google" id="ProtNLM"/>
    </source>
</evidence>
<feature type="transmembrane region" description="Helical" evidence="1">
    <location>
        <begin position="86"/>
        <end position="111"/>
    </location>
</feature>
<comment type="caution">
    <text evidence="2">The sequence shown here is derived from an EMBL/GenBank/DDBJ whole genome shotgun (WGS) entry which is preliminary data.</text>
</comment>
<keyword evidence="1" id="KW-0472">Membrane</keyword>
<accession>A0ABS8BPZ4</accession>
<name>A0ABS8BPZ4_9RHOB</name>
<keyword evidence="1" id="KW-0812">Transmembrane</keyword>
<organism evidence="2 3">
    <name type="scientific">Loktanella gaetbuli</name>
    <dbReference type="NCBI Taxonomy" id="2881335"/>
    <lineage>
        <taxon>Bacteria</taxon>
        <taxon>Pseudomonadati</taxon>
        <taxon>Pseudomonadota</taxon>
        <taxon>Alphaproteobacteria</taxon>
        <taxon>Rhodobacterales</taxon>
        <taxon>Roseobacteraceae</taxon>
        <taxon>Loktanella</taxon>
    </lineage>
</organism>
<feature type="transmembrane region" description="Helical" evidence="1">
    <location>
        <begin position="12"/>
        <end position="31"/>
    </location>
</feature>
<feature type="transmembrane region" description="Helical" evidence="1">
    <location>
        <begin position="51"/>
        <end position="74"/>
    </location>
</feature>
<evidence type="ECO:0000313" key="2">
    <source>
        <dbReference type="EMBL" id="MCB5197626.1"/>
    </source>
</evidence>
<reference evidence="2" key="1">
    <citation type="submission" date="2021-10" db="EMBL/GenBank/DDBJ databases">
        <title>Loktanella gaetbuli sp. nov., isolated from a tidal flat.</title>
        <authorList>
            <person name="Park S."/>
            <person name="Yoon J.-H."/>
        </authorList>
    </citation>
    <scope>NUCLEOTIDE SEQUENCE</scope>
    <source>
        <strain evidence="2">TSTF-M6</strain>
    </source>
</reference>
<keyword evidence="1" id="KW-1133">Transmembrane helix</keyword>